<comment type="cofactor">
    <cofactor evidence="9">
        <name>Zn(2+)</name>
        <dbReference type="ChEBI" id="CHEBI:29105"/>
    </cofactor>
    <text evidence="9">Binds 1 zinc ion per subunit.</text>
</comment>
<feature type="binding site" evidence="9">
    <location>
        <position position="580"/>
    </location>
    <ligand>
        <name>Zn(2+)</name>
        <dbReference type="ChEBI" id="CHEBI:29105"/>
    </ligand>
</feature>
<evidence type="ECO:0000256" key="9">
    <source>
        <dbReference type="HAMAP-Rule" id="MF_00036"/>
    </source>
</evidence>
<organism evidence="11 12">
    <name type="scientific">Candidatus Portnoybacteria bacterium CG10_big_fil_rev_8_21_14_0_10_36_7</name>
    <dbReference type="NCBI Taxonomy" id="1974812"/>
    <lineage>
        <taxon>Bacteria</taxon>
        <taxon>Candidatus Portnoyibacteriota</taxon>
    </lineage>
</organism>
<dbReference type="InterPro" id="IPR018164">
    <property type="entry name" value="Ala-tRNA-synth_IIc_N"/>
</dbReference>
<feature type="binding site" evidence="9">
    <location>
        <position position="474"/>
    </location>
    <ligand>
        <name>Zn(2+)</name>
        <dbReference type="ChEBI" id="CHEBI:29105"/>
    </ligand>
</feature>
<keyword evidence="5 9" id="KW-0067">ATP-binding</keyword>
<keyword evidence="3 9" id="KW-0436">Ligase</keyword>
<keyword evidence="6 9" id="KW-0694">RNA-binding</keyword>
<dbReference type="PANTHER" id="PTHR11777:SF9">
    <property type="entry name" value="ALANINE--TRNA LIGASE, CYTOPLASMIC"/>
    <property type="match status" value="1"/>
</dbReference>
<comment type="function">
    <text evidence="9">Catalyzes the attachment of alanine to tRNA(Ala) in a two-step reaction: alanine is first activated by ATP to form Ala-AMP and then transferred to the acceptor end of tRNA(Ala). Also edits incorrectly charged Ser-tRNA(Ala) and Gly-tRNA(Ala) via its editing domain.</text>
</comment>
<proteinExistence type="inferred from homology"/>
<dbReference type="PROSITE" id="PS50860">
    <property type="entry name" value="AA_TRNA_LIGASE_II_ALA"/>
    <property type="match status" value="1"/>
</dbReference>
<evidence type="ECO:0000256" key="1">
    <source>
        <dbReference type="ARBA" id="ARBA00008226"/>
    </source>
</evidence>
<dbReference type="GO" id="GO:0005829">
    <property type="term" value="C:cytosol"/>
    <property type="evidence" value="ECO:0007669"/>
    <property type="project" value="TreeGrafter"/>
</dbReference>
<dbReference type="GO" id="GO:0004813">
    <property type="term" value="F:alanine-tRNA ligase activity"/>
    <property type="evidence" value="ECO:0007669"/>
    <property type="project" value="UniProtKB-UniRule"/>
</dbReference>
<comment type="domain">
    <text evidence="9">Consists of three domains; the N-terminal catalytic domain, the editing domain and the C-terminal C-Ala domain. The editing domain removes incorrectly charged amino acids, while the C-Ala domain, along with tRNA(Ala), serves as a bridge to cooperatively bring together the editing and aminoacylation centers thus stimulating deacylation of misacylated tRNAs.</text>
</comment>
<dbReference type="Gene3D" id="3.30.980.10">
    <property type="entry name" value="Threonyl-trna Synthetase, Chain A, domain 2"/>
    <property type="match status" value="1"/>
</dbReference>
<comment type="similarity">
    <text evidence="1 9">Belongs to the class-II aminoacyl-tRNA synthetase family.</text>
</comment>
<dbReference type="EC" id="6.1.1.7" evidence="9"/>
<keyword evidence="2 9" id="KW-0820">tRNA-binding</keyword>
<keyword evidence="8 9" id="KW-0030">Aminoacyl-tRNA synthetase</keyword>
<dbReference type="FunFam" id="3.30.980.10:FF:000004">
    <property type="entry name" value="Alanine--tRNA ligase, cytoplasmic"/>
    <property type="match status" value="1"/>
</dbReference>
<dbReference type="AlphaFoldDB" id="A0A2M8KEL4"/>
<dbReference type="CDD" id="cd00673">
    <property type="entry name" value="AlaRS_core"/>
    <property type="match status" value="1"/>
</dbReference>
<dbReference type="Gene3D" id="3.30.930.10">
    <property type="entry name" value="Bira Bifunctional Protein, Domain 2"/>
    <property type="match status" value="1"/>
</dbReference>
<dbReference type="InterPro" id="IPR018165">
    <property type="entry name" value="Ala-tRNA-synth_IIc_core"/>
</dbReference>
<dbReference type="SUPFAM" id="SSF55186">
    <property type="entry name" value="ThrRS/AlaRS common domain"/>
    <property type="match status" value="1"/>
</dbReference>
<comment type="subcellular location">
    <subcellularLocation>
        <location evidence="9">Cytoplasm</location>
    </subcellularLocation>
</comment>
<evidence type="ECO:0000259" key="10">
    <source>
        <dbReference type="PROSITE" id="PS50860"/>
    </source>
</evidence>
<dbReference type="GO" id="GO:0006419">
    <property type="term" value="P:alanyl-tRNA aminoacylation"/>
    <property type="evidence" value="ECO:0007669"/>
    <property type="project" value="UniProtKB-UniRule"/>
</dbReference>
<reference evidence="12" key="1">
    <citation type="submission" date="2017-09" db="EMBL/GenBank/DDBJ databases">
        <title>Depth-based differentiation of microbial function through sediment-hosted aquifers and enrichment of novel symbionts in the deep terrestrial subsurface.</title>
        <authorList>
            <person name="Probst A.J."/>
            <person name="Ladd B."/>
            <person name="Jarett J.K."/>
            <person name="Geller-Mcgrath D.E."/>
            <person name="Sieber C.M.K."/>
            <person name="Emerson J.B."/>
            <person name="Anantharaman K."/>
            <person name="Thomas B.C."/>
            <person name="Malmstrom R."/>
            <person name="Stieglmeier M."/>
            <person name="Klingl A."/>
            <person name="Woyke T."/>
            <person name="Ryan C.M."/>
            <person name="Banfield J.F."/>
        </authorList>
    </citation>
    <scope>NUCLEOTIDE SEQUENCE [LARGE SCALE GENOMIC DNA]</scope>
</reference>
<dbReference type="PANTHER" id="PTHR11777">
    <property type="entry name" value="ALANYL-TRNA SYNTHETASE"/>
    <property type="match status" value="1"/>
</dbReference>
<dbReference type="InterPro" id="IPR018163">
    <property type="entry name" value="Thr/Ala-tRNA-synth_IIc_edit"/>
</dbReference>
<dbReference type="HAMAP" id="MF_00036_B">
    <property type="entry name" value="Ala_tRNA_synth_B"/>
    <property type="match status" value="1"/>
</dbReference>
<dbReference type="SUPFAM" id="SSF55681">
    <property type="entry name" value="Class II aaRS and biotin synthetases"/>
    <property type="match status" value="1"/>
</dbReference>
<dbReference type="Proteomes" id="UP000231450">
    <property type="component" value="Unassembled WGS sequence"/>
</dbReference>
<sequence>MTANELRQKYLEFFKSKGHIIIPSASLVPENDPSTLFTGSGMQPMVPYLLGEKHPLGTRIVDSQKCFRAGDIEDVGDNRHTTFFEMLGNWSLGDYFKKEQIFWMFEFLTKEIGLDPKNVYVTVFRGNEELGISRDSEAAGFWKEEFSKIGIEAKDVDFVENKGMQEGRIFYYGKDNWWSRVGVPDNMPIGEPGGPDSEMFWDFGAELGIHEKSEYRDQVCHVNCDCGRFLEIGNNVFMQYVKTEKGFEQLPSGNIDFGGGLERILAAKNGDPDIFKTDLFVPIIGKIEKLSGEKYGESVSAYDMRVIADHLKAATFLIADGVVPSNTQQGYVLRRLIRRAIRYGHLLGIEKNFTKQISEAVVEIYKDIYSDFGKNKIFVELENEENRFRETLEKGLKEFEKMQNVSGADAFNLYQTYGFPLEMTEELALEKGIKINKKEFEEEFKKHQEKSRTASAGQFKGGLVDVSEITIKYHTATHLLLAAMRQILSPEIYQKGSNITAERLRFDFNYPEKLSAEQLKSIENLVNEKIGEKIEVEMMEMSKEEALKLAKVSFDPSKYGDIVKVYKINDFSTELCGGPHVKNTGELGKFRITKEEASSAGVRRIKAVLV</sequence>
<dbReference type="Pfam" id="PF01411">
    <property type="entry name" value="tRNA-synt_2c"/>
    <property type="match status" value="1"/>
</dbReference>
<gene>
    <name evidence="9" type="primary">alaS</name>
    <name evidence="11" type="ORF">COU81_01240</name>
</gene>
<dbReference type="EMBL" id="PFDW01000026">
    <property type="protein sequence ID" value="PJE58356.1"/>
    <property type="molecule type" value="Genomic_DNA"/>
</dbReference>
<keyword evidence="9" id="KW-0963">Cytoplasm</keyword>
<dbReference type="SUPFAM" id="SSF101353">
    <property type="entry name" value="Putative anticodon-binding domain of alanyl-tRNA synthetase (AlaRS)"/>
    <property type="match status" value="1"/>
</dbReference>
<dbReference type="GO" id="GO:0000049">
    <property type="term" value="F:tRNA binding"/>
    <property type="evidence" value="ECO:0007669"/>
    <property type="project" value="UniProtKB-KW"/>
</dbReference>
<comment type="catalytic activity">
    <reaction evidence="9">
        <text>tRNA(Ala) + L-alanine + ATP = L-alanyl-tRNA(Ala) + AMP + diphosphate</text>
        <dbReference type="Rhea" id="RHEA:12540"/>
        <dbReference type="Rhea" id="RHEA-COMP:9657"/>
        <dbReference type="Rhea" id="RHEA-COMP:9923"/>
        <dbReference type="ChEBI" id="CHEBI:30616"/>
        <dbReference type="ChEBI" id="CHEBI:33019"/>
        <dbReference type="ChEBI" id="CHEBI:57972"/>
        <dbReference type="ChEBI" id="CHEBI:78442"/>
        <dbReference type="ChEBI" id="CHEBI:78497"/>
        <dbReference type="ChEBI" id="CHEBI:456215"/>
        <dbReference type="EC" id="6.1.1.7"/>
    </reaction>
</comment>
<evidence type="ECO:0000256" key="6">
    <source>
        <dbReference type="ARBA" id="ARBA00022884"/>
    </source>
</evidence>
<keyword evidence="7 9" id="KW-0648">Protein biosynthesis</keyword>
<dbReference type="Pfam" id="PF07973">
    <property type="entry name" value="tRNA_SAD"/>
    <property type="match status" value="1"/>
</dbReference>
<dbReference type="InterPro" id="IPR018162">
    <property type="entry name" value="Ala-tRNA-ligase_IIc_anticod-bd"/>
</dbReference>
<keyword evidence="4 9" id="KW-0547">Nucleotide-binding</keyword>
<dbReference type="GO" id="GO:0005524">
    <property type="term" value="F:ATP binding"/>
    <property type="evidence" value="ECO:0007669"/>
    <property type="project" value="UniProtKB-UniRule"/>
</dbReference>
<evidence type="ECO:0000256" key="4">
    <source>
        <dbReference type="ARBA" id="ARBA00022741"/>
    </source>
</evidence>
<evidence type="ECO:0000256" key="5">
    <source>
        <dbReference type="ARBA" id="ARBA00022840"/>
    </source>
</evidence>
<dbReference type="NCBIfam" id="NF002436">
    <property type="entry name" value="PRK01584.1"/>
    <property type="match status" value="1"/>
</dbReference>
<evidence type="ECO:0000256" key="3">
    <source>
        <dbReference type="ARBA" id="ARBA00022598"/>
    </source>
</evidence>
<dbReference type="PRINTS" id="PR00980">
    <property type="entry name" value="TRNASYNTHALA"/>
</dbReference>
<evidence type="ECO:0000313" key="12">
    <source>
        <dbReference type="Proteomes" id="UP000231450"/>
    </source>
</evidence>
<accession>A0A2M8KEL4</accession>
<evidence type="ECO:0000256" key="8">
    <source>
        <dbReference type="ARBA" id="ARBA00023146"/>
    </source>
</evidence>
<name>A0A2M8KEL4_9BACT</name>
<dbReference type="InterPro" id="IPR012947">
    <property type="entry name" value="tRNA_SAD"/>
</dbReference>
<dbReference type="InterPro" id="IPR045864">
    <property type="entry name" value="aa-tRNA-synth_II/BPL/LPL"/>
</dbReference>
<protein>
    <recommendedName>
        <fullName evidence="9">Alanine--tRNA ligase</fullName>
        <ecNumber evidence="9">6.1.1.7</ecNumber>
    </recommendedName>
    <alternativeName>
        <fullName evidence="9">Alanyl-tRNA synthetase</fullName>
        <shortName evidence="9">AlaRS</shortName>
    </alternativeName>
</protein>
<feature type="binding site" evidence="9">
    <location>
        <position position="478"/>
    </location>
    <ligand>
        <name>Zn(2+)</name>
        <dbReference type="ChEBI" id="CHEBI:29105"/>
    </ligand>
</feature>
<evidence type="ECO:0000256" key="2">
    <source>
        <dbReference type="ARBA" id="ARBA00022555"/>
    </source>
</evidence>
<feature type="domain" description="Alanyl-transfer RNA synthetases family profile" evidence="10">
    <location>
        <begin position="1"/>
        <end position="610"/>
    </location>
</feature>
<feature type="binding site" evidence="9">
    <location>
        <position position="576"/>
    </location>
    <ligand>
        <name>Zn(2+)</name>
        <dbReference type="ChEBI" id="CHEBI:29105"/>
    </ligand>
</feature>
<dbReference type="InterPro" id="IPR050058">
    <property type="entry name" value="Ala-tRNA_ligase"/>
</dbReference>
<dbReference type="Gene3D" id="3.30.54.20">
    <property type="match status" value="1"/>
</dbReference>
<dbReference type="GO" id="GO:0008270">
    <property type="term" value="F:zinc ion binding"/>
    <property type="evidence" value="ECO:0007669"/>
    <property type="project" value="UniProtKB-UniRule"/>
</dbReference>
<dbReference type="InterPro" id="IPR002318">
    <property type="entry name" value="Ala-tRNA-lgiase_IIc"/>
</dbReference>
<dbReference type="GO" id="GO:0002161">
    <property type="term" value="F:aminoacyl-tRNA deacylase activity"/>
    <property type="evidence" value="ECO:0007669"/>
    <property type="project" value="TreeGrafter"/>
</dbReference>
<comment type="caution">
    <text evidence="11">The sequence shown here is derived from an EMBL/GenBank/DDBJ whole genome shotgun (WGS) entry which is preliminary data.</text>
</comment>
<evidence type="ECO:0000256" key="7">
    <source>
        <dbReference type="ARBA" id="ARBA00022917"/>
    </source>
</evidence>
<dbReference type="InterPro" id="IPR023033">
    <property type="entry name" value="Ala_tRNA_ligase_euk/bac"/>
</dbReference>
<evidence type="ECO:0000313" key="11">
    <source>
        <dbReference type="EMBL" id="PJE58356.1"/>
    </source>
</evidence>
<keyword evidence="9" id="KW-0862">Zinc</keyword>
<dbReference type="SMART" id="SM00863">
    <property type="entry name" value="tRNA_SAD"/>
    <property type="match status" value="1"/>
</dbReference>
<keyword evidence="9" id="KW-0479">Metal-binding</keyword>